<sequence length="215" mass="26184">MKQLFETSIQQSEENRKLREQIVENDHHNYFKINEEQNRASDARFKYDGDRLALEQARLEYDRMKLENTELKELAESIRDEYIGLNSQEKIYQDEFVRIENKLNSQKKKFNELTEIYIEVKQKNDILNKEREKREEIYKKRLEDAIEKRDNLKNFIDDVKNQQKEADEAVEAAKNKIEDLIFDRDRLDSEIQHLIQMKERRNEQQIQFNLLLNNV</sequence>
<comment type="caution">
    <text evidence="2">The sequence shown here is derived from an EMBL/GenBank/DDBJ whole genome shotgun (WGS) entry which is preliminary data.</text>
</comment>
<feature type="coiled-coil region" evidence="1">
    <location>
        <begin position="54"/>
        <end position="81"/>
    </location>
</feature>
<dbReference type="VEuPathDB" id="TrichDB:TRFO_26098"/>
<evidence type="ECO:0000313" key="2">
    <source>
        <dbReference type="EMBL" id="OHT05961.1"/>
    </source>
</evidence>
<protein>
    <submittedName>
        <fullName evidence="2">Uncharacterized protein</fullName>
    </submittedName>
</protein>
<proteinExistence type="predicted"/>
<evidence type="ECO:0000313" key="3">
    <source>
        <dbReference type="Proteomes" id="UP000179807"/>
    </source>
</evidence>
<gene>
    <name evidence="2" type="ORF">TRFO_26098</name>
</gene>
<reference evidence="2" key="1">
    <citation type="submission" date="2016-10" db="EMBL/GenBank/DDBJ databases">
        <authorList>
            <person name="Benchimol M."/>
            <person name="Almeida L.G."/>
            <person name="Vasconcelos A.T."/>
            <person name="Perreira-Neves A."/>
            <person name="Rosa I.A."/>
            <person name="Tasca T."/>
            <person name="Bogo M.R."/>
            <person name="de Souza W."/>
        </authorList>
    </citation>
    <scope>NUCLEOTIDE SEQUENCE [LARGE SCALE GENOMIC DNA]</scope>
    <source>
        <strain evidence="2">K</strain>
    </source>
</reference>
<keyword evidence="1" id="KW-0175">Coiled coil</keyword>
<organism evidence="2 3">
    <name type="scientific">Tritrichomonas foetus</name>
    <dbReference type="NCBI Taxonomy" id="1144522"/>
    <lineage>
        <taxon>Eukaryota</taxon>
        <taxon>Metamonada</taxon>
        <taxon>Parabasalia</taxon>
        <taxon>Tritrichomonadida</taxon>
        <taxon>Tritrichomonadidae</taxon>
        <taxon>Tritrichomonas</taxon>
    </lineage>
</organism>
<accession>A0A1J4K3E0</accession>
<dbReference type="RefSeq" id="XP_068359097.1">
    <property type="nucleotide sequence ID" value="XM_068504744.1"/>
</dbReference>
<evidence type="ECO:0000256" key="1">
    <source>
        <dbReference type="SAM" id="Coils"/>
    </source>
</evidence>
<dbReference type="AlphaFoldDB" id="A0A1J4K3E0"/>
<feature type="coiled-coil region" evidence="1">
    <location>
        <begin position="128"/>
        <end position="190"/>
    </location>
</feature>
<dbReference type="Proteomes" id="UP000179807">
    <property type="component" value="Unassembled WGS sequence"/>
</dbReference>
<dbReference type="GeneID" id="94839448"/>
<keyword evidence="3" id="KW-1185">Reference proteome</keyword>
<dbReference type="EMBL" id="MLAK01000740">
    <property type="protein sequence ID" value="OHT05961.1"/>
    <property type="molecule type" value="Genomic_DNA"/>
</dbReference>
<name>A0A1J4K3E0_9EUKA</name>